<dbReference type="PANTHER" id="PTHR21071">
    <property type="entry name" value="UDP-N-ACETYLENOLPYRUVOYLGLUCOSAMINE REDUCTASE"/>
    <property type="match status" value="1"/>
</dbReference>
<dbReference type="EMBL" id="BKCJ010000005">
    <property type="protein sequence ID" value="GEU28357.1"/>
    <property type="molecule type" value="Genomic_DNA"/>
</dbReference>
<dbReference type="GO" id="GO:0005829">
    <property type="term" value="C:cytosol"/>
    <property type="evidence" value="ECO:0007669"/>
    <property type="project" value="TreeGrafter"/>
</dbReference>
<dbReference type="InterPro" id="IPR003170">
    <property type="entry name" value="MurB"/>
</dbReference>
<evidence type="ECO:0000256" key="5">
    <source>
        <dbReference type="ARBA" id="ARBA00012518"/>
    </source>
</evidence>
<evidence type="ECO:0000313" key="18">
    <source>
        <dbReference type="EMBL" id="GEU28357.1"/>
    </source>
</evidence>
<accession>A0A699GFG6</accession>
<evidence type="ECO:0000256" key="16">
    <source>
        <dbReference type="ARBA" id="ARBA00048914"/>
    </source>
</evidence>
<dbReference type="PANTHER" id="PTHR21071:SF4">
    <property type="entry name" value="UDP-N-ACETYLENOLPYRUVOYLGLUCOSAMINE REDUCTASE"/>
    <property type="match status" value="1"/>
</dbReference>
<dbReference type="Gene3D" id="3.30.465.10">
    <property type="match status" value="1"/>
</dbReference>
<dbReference type="InterPro" id="IPR016166">
    <property type="entry name" value="FAD-bd_PCMH"/>
</dbReference>
<feature type="domain" description="FAD-binding PCMH-type" evidence="17">
    <location>
        <begin position="1134"/>
        <end position="1305"/>
    </location>
</feature>
<evidence type="ECO:0000256" key="4">
    <source>
        <dbReference type="ARBA" id="ARBA00004752"/>
    </source>
</evidence>
<keyword evidence="8" id="KW-0285">Flavoprotein</keyword>
<dbReference type="InterPro" id="IPR016167">
    <property type="entry name" value="FAD-bd_PCMH_sub1"/>
</dbReference>
<feature type="non-terminal residue" evidence="18">
    <location>
        <position position="1"/>
    </location>
</feature>
<dbReference type="GO" id="GO:0008762">
    <property type="term" value="F:UDP-N-acetylmuramate dehydrogenase activity"/>
    <property type="evidence" value="ECO:0007669"/>
    <property type="project" value="UniProtKB-EC"/>
</dbReference>
<comment type="caution">
    <text evidence="18">The sequence shown here is derived from an EMBL/GenBank/DDBJ whole genome shotgun (WGS) entry which is preliminary data.</text>
</comment>
<keyword evidence="13" id="KW-0560">Oxidoreductase</keyword>
<evidence type="ECO:0000256" key="7">
    <source>
        <dbReference type="ARBA" id="ARBA00022618"/>
    </source>
</evidence>
<dbReference type="InterPro" id="IPR011601">
    <property type="entry name" value="MurB_C"/>
</dbReference>
<evidence type="ECO:0000259" key="17">
    <source>
        <dbReference type="PROSITE" id="PS51387"/>
    </source>
</evidence>
<evidence type="ECO:0000256" key="2">
    <source>
        <dbReference type="ARBA" id="ARBA00003921"/>
    </source>
</evidence>
<evidence type="ECO:0000256" key="8">
    <source>
        <dbReference type="ARBA" id="ARBA00022630"/>
    </source>
</evidence>
<evidence type="ECO:0000256" key="6">
    <source>
        <dbReference type="ARBA" id="ARBA00022490"/>
    </source>
</evidence>
<keyword evidence="7" id="KW-0132">Cell division</keyword>
<dbReference type="Pfam" id="PF02873">
    <property type="entry name" value="MurB_C"/>
    <property type="match status" value="1"/>
</dbReference>
<dbReference type="InterPro" id="IPR036635">
    <property type="entry name" value="MurB_C_sf"/>
</dbReference>
<evidence type="ECO:0000256" key="13">
    <source>
        <dbReference type="ARBA" id="ARBA00023002"/>
    </source>
</evidence>
<dbReference type="InterPro" id="IPR006094">
    <property type="entry name" value="Oxid_FAD_bind_N"/>
</dbReference>
<comment type="pathway">
    <text evidence="4">Cell wall biogenesis; peptidoglycan biosynthesis.</text>
</comment>
<dbReference type="InterPro" id="IPR036318">
    <property type="entry name" value="FAD-bd_PCMH-like_sf"/>
</dbReference>
<organism evidence="18">
    <name type="scientific">Tanacetum cinerariifolium</name>
    <name type="common">Dalmatian daisy</name>
    <name type="synonym">Chrysanthemum cinerariifolium</name>
    <dbReference type="NCBI Taxonomy" id="118510"/>
    <lineage>
        <taxon>Eukaryota</taxon>
        <taxon>Viridiplantae</taxon>
        <taxon>Streptophyta</taxon>
        <taxon>Embryophyta</taxon>
        <taxon>Tracheophyta</taxon>
        <taxon>Spermatophyta</taxon>
        <taxon>Magnoliopsida</taxon>
        <taxon>eudicotyledons</taxon>
        <taxon>Gunneridae</taxon>
        <taxon>Pentapetalae</taxon>
        <taxon>asterids</taxon>
        <taxon>campanulids</taxon>
        <taxon>Asterales</taxon>
        <taxon>Asteraceae</taxon>
        <taxon>Asteroideae</taxon>
        <taxon>Anthemideae</taxon>
        <taxon>Anthemidinae</taxon>
        <taxon>Tanacetum</taxon>
    </lineage>
</organism>
<dbReference type="GO" id="GO:0051301">
    <property type="term" value="P:cell division"/>
    <property type="evidence" value="ECO:0007669"/>
    <property type="project" value="UniProtKB-KW"/>
</dbReference>
<dbReference type="Pfam" id="PF01565">
    <property type="entry name" value="FAD_binding_4"/>
    <property type="match status" value="1"/>
</dbReference>
<dbReference type="GO" id="GO:0008360">
    <property type="term" value="P:regulation of cell shape"/>
    <property type="evidence" value="ECO:0007669"/>
    <property type="project" value="UniProtKB-KW"/>
</dbReference>
<dbReference type="EC" id="1.3.1.98" evidence="5"/>
<evidence type="ECO:0000256" key="12">
    <source>
        <dbReference type="ARBA" id="ARBA00022984"/>
    </source>
</evidence>
<dbReference type="UniPathway" id="UPA00219"/>
<reference evidence="18" key="1">
    <citation type="journal article" date="2019" name="Sci. Rep.">
        <title>Draft genome of Tanacetum cinerariifolium, the natural source of mosquito coil.</title>
        <authorList>
            <person name="Yamashiro T."/>
            <person name="Shiraishi A."/>
            <person name="Satake H."/>
            <person name="Nakayama K."/>
        </authorList>
    </citation>
    <scope>NUCLEOTIDE SEQUENCE</scope>
</reference>
<gene>
    <name evidence="18" type="ORF">Tci_000335</name>
</gene>
<dbReference type="NCBIfam" id="NF010478">
    <property type="entry name" value="PRK13903.1"/>
    <property type="match status" value="1"/>
</dbReference>
<sequence>NLREIGGCPKGNLNTGAAWLSSARVVRCWVKSRNERNPCHYLQLDCVKLESLVIADQHAAVNTFPGLVHTARHTMGAGFTRSRGISSAGRAPALQAGGRRFDPVILHQEFKRKSGPSGERDLGLAMKDVVACDKLRGASKQALIRRFPNGETHPFRVLHTEYIAIMGVKSPHAVSPRFPVQRSSEQGESAPKARQRCVADGKQVNIPAPSYDAMGGRIAEGCLPVGIGSFWFIEASKLQSYETVPQTDTGGRDEYSKALERTREKELGKLVGGFEAGTPVLVEPTLKYHPGSFECNGISVLNCETDKSSRLIPPKSSYRRGSLAPRCRLITSWGCSRSQGYGCSPFKVVRELGLKRRETVWSLSAVGVGNLKGAAPSTRGPEWTNLWCTGCHASGIAGESDSCLLIPDYKETYFFRIQSGAQPQRSALVQVMPDDHSKSVPPLPIPNRTVKRLCADDSAATSVKVGYRQAKFWATFNTKRGPYSSMPDDHSKSVPPLPIPNRTVKRFCADDSAATSVKVGASGAPVRVHVRLSKVCKKKALPKKRFISLPLVFAVSLLVRGVLETVRVVAAGPAVEVAHVRAQAGLVHHRHHLQLRMRCDFTVVRVDVRAVAGGVEQIAIRFAARTNAGADRWRIFQHAHRVARRRHAVDDDVVFGGADILLLDLGRQAAFVGDGKAGSHLHTCGARFEEADRVAAREDAASGDQGNVQVFRFQVSQQFLGDGHQVVFGPVHAKAQVAAGQRAFDDDEVGQAVQLGVLAQEDLQSAYRRHDDAQLGVTEPRVVGHQCERTEVQAGRQRDTVDAGVQRRVQAGTQRFARTVHGQLFHAVHEDQARAFFRFHGLADVQALGFGQALEVELHHGLVRIIDVELVELGFFLDEAGIETAVRYVFDHGVRNMADTAQAGSFQRQRKSSTRFIAILRLPRLLPDRGPGVAEVIEFQRHVRHVLAQHGHGCLQVVTFGAGHPHRLALDAGLYLHLAVLDHADDLLGVIGLDTVFYLDHLLDLVAANFLDIAVFQEAHVHLALGQLVGQHVAHLAQLEFGIGKGGQFVVLLLDPRVAALEIEPGGDFLVGLVDRVFHFDHIGFRDYIKRRHSYFLFVWHAAALNAPASKSDILTDNGRHAAIRQVSLNTFGIAATAHAYLRVTNTEQLIGVYADATWRALPRLVLGGGSNVLLTQDFPGIVLHLATEGKALVGTDADHHFVRAAAGENWHGFVQWTLAQGLAGLENLALIPGTVGAAPIQNIGAYGLEIKDVFHSVTVFDPRDASTRTMDGAACRFGYRDSVFKRPEGRDLVILDVTFALPKQWRPNLRYAELAQAVAERGIAQPTAQQVADTVIAIRRRKLPDPAVIGNAGSFFKNPVVTAAQCAALLARFPALVHHAQHDGSEKLAAGWLIDQCGWKGRNLGAAGVYPKQALVLVNNGGATGAEVVALAAAIQADVMARFGVALEAEPVFV</sequence>
<proteinExistence type="inferred from homology"/>
<dbReference type="GO" id="GO:0071949">
    <property type="term" value="F:FAD binding"/>
    <property type="evidence" value="ECO:0007669"/>
    <property type="project" value="InterPro"/>
</dbReference>
<dbReference type="AntiFam" id="ANF00013">
    <property type="entry name" value="tRNA translation"/>
</dbReference>
<dbReference type="Gene3D" id="3.90.78.10">
    <property type="entry name" value="UDP-N-acetylenolpyruvoylglucosamine reductase, C-terminal domain"/>
    <property type="match status" value="1"/>
</dbReference>
<dbReference type="HAMAP" id="MF_00037">
    <property type="entry name" value="MurB"/>
    <property type="match status" value="1"/>
</dbReference>
<dbReference type="InterPro" id="IPR016169">
    <property type="entry name" value="FAD-bd_PCMH_sub2"/>
</dbReference>
<dbReference type="Gene3D" id="3.30.43.10">
    <property type="entry name" value="Uridine Diphospho-n-acetylenolpyruvylglucosamine Reductase, domain 2"/>
    <property type="match status" value="1"/>
</dbReference>
<dbReference type="PROSITE" id="PS51387">
    <property type="entry name" value="FAD_PCMH"/>
    <property type="match status" value="1"/>
</dbReference>
<keyword evidence="9" id="KW-0274">FAD</keyword>
<dbReference type="NCBIfam" id="TIGR00179">
    <property type="entry name" value="murB"/>
    <property type="match status" value="1"/>
</dbReference>
<keyword evidence="10" id="KW-0521">NADP</keyword>
<dbReference type="SUPFAM" id="SSF56194">
    <property type="entry name" value="Uridine diphospho-N-Acetylenolpyruvylglucosamine reductase, MurB, C-terminal domain"/>
    <property type="match status" value="1"/>
</dbReference>
<comment type="subcellular location">
    <subcellularLocation>
        <location evidence="3">Cytoplasm</location>
    </subcellularLocation>
</comment>
<keyword evidence="12" id="KW-0573">Peptidoglycan synthesis</keyword>
<dbReference type="GO" id="GO:0071555">
    <property type="term" value="P:cell wall organization"/>
    <property type="evidence" value="ECO:0007669"/>
    <property type="project" value="UniProtKB-KW"/>
</dbReference>
<comment type="cofactor">
    <cofactor evidence="1">
        <name>FAD</name>
        <dbReference type="ChEBI" id="CHEBI:57692"/>
    </cofactor>
</comment>
<evidence type="ECO:0000256" key="1">
    <source>
        <dbReference type="ARBA" id="ARBA00001974"/>
    </source>
</evidence>
<dbReference type="SUPFAM" id="SSF56176">
    <property type="entry name" value="FAD-binding/transporter-associated domain-like"/>
    <property type="match status" value="1"/>
</dbReference>
<evidence type="ECO:0000256" key="14">
    <source>
        <dbReference type="ARBA" id="ARBA00023306"/>
    </source>
</evidence>
<evidence type="ECO:0000256" key="11">
    <source>
        <dbReference type="ARBA" id="ARBA00022960"/>
    </source>
</evidence>
<evidence type="ECO:0000256" key="10">
    <source>
        <dbReference type="ARBA" id="ARBA00022857"/>
    </source>
</evidence>
<comment type="function">
    <text evidence="2">Cell wall formation.</text>
</comment>
<name>A0A699GFG6_TANCI</name>
<comment type="catalytic activity">
    <reaction evidence="16">
        <text>UDP-N-acetyl-alpha-D-muramate + NADP(+) = UDP-N-acetyl-3-O-(1-carboxyvinyl)-alpha-D-glucosamine + NADPH + H(+)</text>
        <dbReference type="Rhea" id="RHEA:12248"/>
        <dbReference type="ChEBI" id="CHEBI:15378"/>
        <dbReference type="ChEBI" id="CHEBI:57783"/>
        <dbReference type="ChEBI" id="CHEBI:58349"/>
        <dbReference type="ChEBI" id="CHEBI:68483"/>
        <dbReference type="ChEBI" id="CHEBI:70757"/>
        <dbReference type="EC" id="1.3.1.98"/>
    </reaction>
</comment>
<keyword evidence="14" id="KW-0131">Cell cycle</keyword>
<keyword evidence="11" id="KW-0133">Cell shape</keyword>
<protein>
    <recommendedName>
        <fullName evidence="5">UDP-N-acetylmuramate dehydrogenase</fullName>
        <ecNumber evidence="5">1.3.1.98</ecNumber>
    </recommendedName>
</protein>
<evidence type="ECO:0000256" key="15">
    <source>
        <dbReference type="ARBA" id="ARBA00023316"/>
    </source>
</evidence>
<evidence type="ECO:0000256" key="3">
    <source>
        <dbReference type="ARBA" id="ARBA00004496"/>
    </source>
</evidence>
<evidence type="ECO:0000256" key="9">
    <source>
        <dbReference type="ARBA" id="ARBA00022827"/>
    </source>
</evidence>
<keyword evidence="6" id="KW-0963">Cytoplasm</keyword>
<dbReference type="NCBIfam" id="NF000755">
    <property type="entry name" value="PRK00046.1"/>
    <property type="match status" value="1"/>
</dbReference>
<keyword evidence="15" id="KW-0961">Cell wall biogenesis/degradation</keyword>